<evidence type="ECO:0000259" key="2">
    <source>
        <dbReference type="Pfam" id="PF11412"/>
    </source>
</evidence>
<evidence type="ECO:0000313" key="3">
    <source>
        <dbReference type="EMBL" id="MDA7423196.1"/>
    </source>
</evidence>
<feature type="signal peptide" evidence="1">
    <location>
        <begin position="1"/>
        <end position="18"/>
    </location>
</feature>
<dbReference type="Pfam" id="PF11412">
    <property type="entry name" value="DsbD_N"/>
    <property type="match status" value="1"/>
</dbReference>
<accession>A0ABT4XML8</accession>
<proteinExistence type="predicted"/>
<comment type="caution">
    <text evidence="3">The sequence shown here is derived from an EMBL/GenBank/DDBJ whole genome shotgun (WGS) entry which is preliminary data.</text>
</comment>
<keyword evidence="1" id="KW-0732">Signal</keyword>
<evidence type="ECO:0000313" key="4">
    <source>
        <dbReference type="Proteomes" id="UP001210720"/>
    </source>
</evidence>
<feature type="domain" description="Thiol:disulfide interchange protein DsbD N-terminal" evidence="2">
    <location>
        <begin position="37"/>
        <end position="143"/>
    </location>
</feature>
<dbReference type="RefSeq" id="WP_271430562.1">
    <property type="nucleotide sequence ID" value="NZ_JAQIOY010000001.1"/>
</dbReference>
<name>A0ABT4XML8_9RHOB</name>
<organism evidence="3 4">
    <name type="scientific">Thalassococcus lentus</name>
    <dbReference type="NCBI Taxonomy" id="1210524"/>
    <lineage>
        <taxon>Bacteria</taxon>
        <taxon>Pseudomonadati</taxon>
        <taxon>Pseudomonadota</taxon>
        <taxon>Alphaproteobacteria</taxon>
        <taxon>Rhodobacterales</taxon>
        <taxon>Roseobacteraceae</taxon>
        <taxon>Thalassococcus</taxon>
    </lineage>
</organism>
<keyword evidence="4" id="KW-1185">Reference proteome</keyword>
<dbReference type="EMBL" id="JAQIOY010000001">
    <property type="protein sequence ID" value="MDA7423196.1"/>
    <property type="molecule type" value="Genomic_DNA"/>
</dbReference>
<dbReference type="Proteomes" id="UP001210720">
    <property type="component" value="Unassembled WGS sequence"/>
</dbReference>
<protein>
    <submittedName>
        <fullName evidence="3">Protein-disulfide reductase DsbD family protein</fullName>
    </submittedName>
</protein>
<dbReference type="InterPro" id="IPR028250">
    <property type="entry name" value="DsbDN"/>
</dbReference>
<evidence type="ECO:0000256" key="1">
    <source>
        <dbReference type="SAM" id="SignalP"/>
    </source>
</evidence>
<gene>
    <name evidence="3" type="ORF">PFY00_00530</name>
</gene>
<sequence>MKRILALLVLLVLPAVSAAQSFDDVIEAELRPGWRLANGDHMAALHLKLAPGWKTYWRAPGDAGIPPHFDWRGSRGMRTVAVHWPTPHVFWQSGMRSIGYDTEIVLPLQIAAKGAGQDIKLKGVIDIGICKDVCLPHRVRVDAILPASAKKPDGKIAAALADAPLSAAEAGVRAVHCRIEPNSKGVTLRTEVTMPRANKAETVIEAADPKVWVAEPKSHWKQGRLISETQLRHVDGGSFALNRSGLRITILKGRWAVDIQGCTG</sequence>
<reference evidence="3 4" key="1">
    <citation type="submission" date="2023-01" db="EMBL/GenBank/DDBJ databases">
        <title>Thalassococcus onchidii sp. nov., isolated from a marine invertebrate from the South China Sea.</title>
        <authorList>
            <person name="Xu S."/>
            <person name="Liu Z."/>
            <person name="Xu Y."/>
        </authorList>
    </citation>
    <scope>NUCLEOTIDE SEQUENCE [LARGE SCALE GENOMIC DNA]</scope>
    <source>
        <strain evidence="3 4">KCTC 32084</strain>
    </source>
</reference>
<feature type="chain" id="PRO_5045053597" evidence="1">
    <location>
        <begin position="19"/>
        <end position="264"/>
    </location>
</feature>